<feature type="domain" description="Coenzyme F420 hydrogenase/dehydrogenase beta subunit C-terminal" evidence="2">
    <location>
        <begin position="173"/>
        <end position="342"/>
    </location>
</feature>
<protein>
    <submittedName>
        <fullName evidence="3">Coenzyme F420 hydrogenase/dehydrogenase, beta subunit C-terminal domain</fullName>
    </submittedName>
</protein>
<dbReference type="Pfam" id="PF04422">
    <property type="entry name" value="FrhB_FdhB_N"/>
    <property type="match status" value="1"/>
</dbReference>
<dbReference type="Pfam" id="PF04432">
    <property type="entry name" value="FrhB_FdhB_C"/>
    <property type="match status" value="1"/>
</dbReference>
<dbReference type="EMBL" id="ABLOMU010000001">
    <property type="protein sequence ID" value="EKT4439457.1"/>
    <property type="molecule type" value="Genomic_DNA"/>
</dbReference>
<dbReference type="AlphaFoldDB" id="A0AAI9FXE2"/>
<evidence type="ECO:0000259" key="2">
    <source>
        <dbReference type="Pfam" id="PF04432"/>
    </source>
</evidence>
<evidence type="ECO:0000313" key="4">
    <source>
        <dbReference type="Proteomes" id="UP001214521"/>
    </source>
</evidence>
<evidence type="ECO:0000259" key="1">
    <source>
        <dbReference type="Pfam" id="PF04422"/>
    </source>
</evidence>
<accession>A0AAI9FXE2</accession>
<dbReference type="PANTHER" id="PTHR31332">
    <property type="entry name" value="7-HYDROXYMETHYL CHLOROPHYLL A REDUCTASE, CHLOROPLASTIC"/>
    <property type="match status" value="1"/>
</dbReference>
<gene>
    <name evidence="3" type="ORF">QEK83_000050</name>
</gene>
<comment type="caution">
    <text evidence="3">The sequence shown here is derived from an EMBL/GenBank/DDBJ whole genome shotgun (WGS) entry which is preliminary data.</text>
</comment>
<sequence length="462" mass="51336">MNKAVTIGKVVRGGYCVGCGGCASGKSGVTMRINDIGMPEPVHPRLDGIAADSCPFGDAPDETRLANALFAGIPGIEHHPSTGFHSSLYAGHAVVGPHRAAGSSGGLTSWVLEELLTRGEVDAVIHVGRGPGDGIFEYLISNSVEEMRPRVKSLYYPTGFHDVLEQVRREQGRTFAITGVPCHIKALRLVVESDPLLRGKIKFFVGIFCGHMKSRGFVESFGWQLGIEPDQVTDVDFRVKDETRPANDYSIQVSSATRVERTENFRLYGSDWGLGLFKPLACDFCDDVACETADVVMGDAWLPEYVKDSLGTNVVIVRHPLIARLLSEARDRGDIALDPIEPAKIHQSQAATFRHRGEGLQVRLAHMDARGIWRPSKRVQPGDAGLPRLRQRLYITRMRLSQASHRALRDAKKRGGLAWYFLRLLPYDVLYNYQNRQLLRRTYRTLRAMLQSLVLRPLGRKP</sequence>
<name>A0AAI9FXE2_STEMA</name>
<organism evidence="3 4">
    <name type="scientific">Stenotrophomonas maltophilia</name>
    <name type="common">Pseudomonas maltophilia</name>
    <name type="synonym">Xanthomonas maltophilia</name>
    <dbReference type="NCBI Taxonomy" id="40324"/>
    <lineage>
        <taxon>Bacteria</taxon>
        <taxon>Pseudomonadati</taxon>
        <taxon>Pseudomonadota</taxon>
        <taxon>Gammaproteobacteria</taxon>
        <taxon>Lysobacterales</taxon>
        <taxon>Lysobacteraceae</taxon>
        <taxon>Stenotrophomonas</taxon>
        <taxon>Stenotrophomonas maltophilia group</taxon>
    </lineage>
</organism>
<proteinExistence type="predicted"/>
<dbReference type="Proteomes" id="UP001214521">
    <property type="component" value="Unassembled WGS sequence"/>
</dbReference>
<dbReference type="InterPro" id="IPR007516">
    <property type="entry name" value="Co_F420_Hydgase/DH_bsu_N"/>
</dbReference>
<evidence type="ECO:0000313" key="3">
    <source>
        <dbReference type="EMBL" id="EKT4439457.1"/>
    </source>
</evidence>
<dbReference type="RefSeq" id="WP_099589698.1">
    <property type="nucleotide sequence ID" value="NZ_JBFCWN010000059.1"/>
</dbReference>
<dbReference type="InterPro" id="IPR045220">
    <property type="entry name" value="FRHB/FDHB/HCAR-like"/>
</dbReference>
<dbReference type="InterPro" id="IPR007525">
    <property type="entry name" value="FrhB_FdhB_C"/>
</dbReference>
<feature type="domain" description="Coenzyme F420 hydrogenase/dehydrogenase beta subunit N-terminal" evidence="1">
    <location>
        <begin position="89"/>
        <end position="164"/>
    </location>
</feature>
<reference evidence="3" key="1">
    <citation type="submission" date="2022-07" db="EMBL/GenBank/DDBJ databases">
        <authorList>
            <consortium name="Clinical and Environmental Microbiology Branch: Whole genome sequencing antimicrobial resistance pathogens in the healthcare setting"/>
        </authorList>
    </citation>
    <scope>NUCLEOTIDE SEQUENCE</scope>
    <source>
        <strain evidence="3">Stenotrophomonas_maltophilia_2021CK-00905</strain>
    </source>
</reference>
<dbReference type="GO" id="GO:0052592">
    <property type="term" value="F:oxidoreductase activity, acting on CH or CH2 groups, with an iron-sulfur protein as acceptor"/>
    <property type="evidence" value="ECO:0007669"/>
    <property type="project" value="TreeGrafter"/>
</dbReference>
<dbReference type="PANTHER" id="PTHR31332:SF0">
    <property type="entry name" value="7-HYDROXYMETHYL CHLOROPHYLL A REDUCTASE, CHLOROPLASTIC"/>
    <property type="match status" value="1"/>
</dbReference>